<comment type="caution">
    <text evidence="2">The sequence shown here is derived from an EMBL/GenBank/DDBJ whole genome shotgun (WGS) entry which is preliminary data.</text>
</comment>
<protein>
    <submittedName>
        <fullName evidence="2">Uncharacterized protein</fullName>
    </submittedName>
</protein>
<evidence type="ECO:0000256" key="1">
    <source>
        <dbReference type="SAM" id="Phobius"/>
    </source>
</evidence>
<feature type="transmembrane region" description="Helical" evidence="1">
    <location>
        <begin position="200"/>
        <end position="222"/>
    </location>
</feature>
<gene>
    <name evidence="2" type="ORF">RNJ44_03881</name>
</gene>
<name>A0ABR4NY74_9SACH</name>
<keyword evidence="1" id="KW-1133">Transmembrane helix</keyword>
<organism evidence="2 3">
    <name type="scientific">Nakaseomyces bracarensis</name>
    <dbReference type="NCBI Taxonomy" id="273131"/>
    <lineage>
        <taxon>Eukaryota</taxon>
        <taxon>Fungi</taxon>
        <taxon>Dikarya</taxon>
        <taxon>Ascomycota</taxon>
        <taxon>Saccharomycotina</taxon>
        <taxon>Saccharomycetes</taxon>
        <taxon>Saccharomycetales</taxon>
        <taxon>Saccharomycetaceae</taxon>
        <taxon>Nakaseomyces</taxon>
    </lineage>
</organism>
<dbReference type="EMBL" id="JBEVYD010000004">
    <property type="protein sequence ID" value="KAL3233841.1"/>
    <property type="molecule type" value="Genomic_DNA"/>
</dbReference>
<keyword evidence="1" id="KW-0472">Membrane</keyword>
<sequence>MSQDEVGNKRIYDLRKRNFSRNLVFKLGFLGYLIIVLKYMKYGTNFFSLLFRCLVQALLLSPFPDKTYSQFLINRTSAVPRNMGMNFPGSFPDTDSNDNSTEGEQLPSENQLDLLKRKIRAILFNMVLPVNIIYILMAIVFPTNFFDVGDGVYLDKQDEHRGIPSPFIYGKYMLEGERRGGATFQIIGDSLPNSNLSGNLGIIFFEFLTLVVQYVLFCVTCVNFGELDHIEDEDTNYLTSDGYDGNVHLTVINLHQTIDDLLYEKLPYDTSPMV</sequence>
<evidence type="ECO:0000313" key="3">
    <source>
        <dbReference type="Proteomes" id="UP001623330"/>
    </source>
</evidence>
<feature type="transmembrane region" description="Helical" evidence="1">
    <location>
        <begin position="23"/>
        <end position="40"/>
    </location>
</feature>
<reference evidence="2 3" key="1">
    <citation type="submission" date="2024-05" db="EMBL/GenBank/DDBJ databases">
        <title>Long read based assembly of the Candida bracarensis genome reveals expanded adhesin content.</title>
        <authorList>
            <person name="Marcet-Houben M."/>
            <person name="Ksiezopolska E."/>
            <person name="Gabaldon T."/>
        </authorList>
    </citation>
    <scope>NUCLEOTIDE SEQUENCE [LARGE SCALE GENOMIC DNA]</scope>
    <source>
        <strain evidence="2 3">CBM6</strain>
    </source>
</reference>
<keyword evidence="1" id="KW-0812">Transmembrane</keyword>
<proteinExistence type="predicted"/>
<feature type="transmembrane region" description="Helical" evidence="1">
    <location>
        <begin position="46"/>
        <end position="63"/>
    </location>
</feature>
<accession>A0ABR4NY74</accession>
<keyword evidence="3" id="KW-1185">Reference proteome</keyword>
<dbReference type="Proteomes" id="UP001623330">
    <property type="component" value="Unassembled WGS sequence"/>
</dbReference>
<feature type="transmembrane region" description="Helical" evidence="1">
    <location>
        <begin position="122"/>
        <end position="141"/>
    </location>
</feature>
<evidence type="ECO:0000313" key="2">
    <source>
        <dbReference type="EMBL" id="KAL3233841.1"/>
    </source>
</evidence>